<dbReference type="Proteomes" id="UP001597262">
    <property type="component" value="Unassembled WGS sequence"/>
</dbReference>
<gene>
    <name evidence="1" type="ORF">ACFQ3W_00810</name>
</gene>
<accession>A0ABW3RQX8</accession>
<dbReference type="InterPro" id="IPR036890">
    <property type="entry name" value="HATPase_C_sf"/>
</dbReference>
<dbReference type="Gene3D" id="3.30.565.10">
    <property type="entry name" value="Histidine kinase-like ATPase, C-terminal domain"/>
    <property type="match status" value="1"/>
</dbReference>
<evidence type="ECO:0008006" key="3">
    <source>
        <dbReference type="Google" id="ProtNLM"/>
    </source>
</evidence>
<organism evidence="1 2">
    <name type="scientific">Paenibacillus puldeungensis</name>
    <dbReference type="NCBI Taxonomy" id="696536"/>
    <lineage>
        <taxon>Bacteria</taxon>
        <taxon>Bacillati</taxon>
        <taxon>Bacillota</taxon>
        <taxon>Bacilli</taxon>
        <taxon>Bacillales</taxon>
        <taxon>Paenibacillaceae</taxon>
        <taxon>Paenibacillus</taxon>
    </lineage>
</organism>
<sequence>MILLQVLLSCSYTSNRGSNSAGKSGAGLGLYISKYLMSKMSGDMECRNMDGGGFAVILRLLIA</sequence>
<name>A0ABW3RQX8_9BACL</name>
<dbReference type="SUPFAM" id="SSF55874">
    <property type="entry name" value="ATPase domain of HSP90 chaperone/DNA topoisomerase II/histidine kinase"/>
    <property type="match status" value="1"/>
</dbReference>
<reference evidence="2" key="1">
    <citation type="journal article" date="2019" name="Int. J. Syst. Evol. Microbiol.">
        <title>The Global Catalogue of Microorganisms (GCM) 10K type strain sequencing project: providing services to taxonomists for standard genome sequencing and annotation.</title>
        <authorList>
            <consortium name="The Broad Institute Genomics Platform"/>
            <consortium name="The Broad Institute Genome Sequencing Center for Infectious Disease"/>
            <person name="Wu L."/>
            <person name="Ma J."/>
        </authorList>
    </citation>
    <scope>NUCLEOTIDE SEQUENCE [LARGE SCALE GENOMIC DNA]</scope>
    <source>
        <strain evidence="2">CCUG 59189</strain>
    </source>
</reference>
<proteinExistence type="predicted"/>
<dbReference type="EMBL" id="JBHTLM010000001">
    <property type="protein sequence ID" value="MFD1174847.1"/>
    <property type="molecule type" value="Genomic_DNA"/>
</dbReference>
<comment type="caution">
    <text evidence="1">The sequence shown here is derived from an EMBL/GenBank/DDBJ whole genome shotgun (WGS) entry which is preliminary data.</text>
</comment>
<evidence type="ECO:0000313" key="1">
    <source>
        <dbReference type="EMBL" id="MFD1174847.1"/>
    </source>
</evidence>
<evidence type="ECO:0000313" key="2">
    <source>
        <dbReference type="Proteomes" id="UP001597262"/>
    </source>
</evidence>
<keyword evidence="2" id="KW-1185">Reference proteome</keyword>
<protein>
    <recommendedName>
        <fullName evidence="3">Histidine kinase/HSP90-like ATPase domain-containing protein</fullName>
    </recommendedName>
</protein>